<dbReference type="STRING" id="398767.Glov_2835"/>
<protein>
    <recommendedName>
        <fullName evidence="1">DUF6933 domain-containing protein</fullName>
    </recommendedName>
</protein>
<dbReference type="Pfam" id="PF22016">
    <property type="entry name" value="DUF6933"/>
    <property type="match status" value="1"/>
</dbReference>
<reference evidence="2 3" key="1">
    <citation type="submission" date="2008-05" db="EMBL/GenBank/DDBJ databases">
        <title>Complete sequence of chromosome of Geobacter lovleyi SZ.</title>
        <authorList>
            <consortium name="US DOE Joint Genome Institute"/>
            <person name="Lucas S."/>
            <person name="Copeland A."/>
            <person name="Lapidus A."/>
            <person name="Glavina del Rio T."/>
            <person name="Dalin E."/>
            <person name="Tice H."/>
            <person name="Bruce D."/>
            <person name="Goodwin L."/>
            <person name="Pitluck S."/>
            <person name="Chertkov O."/>
            <person name="Meincke L."/>
            <person name="Brettin T."/>
            <person name="Detter J.C."/>
            <person name="Han C."/>
            <person name="Tapia R."/>
            <person name="Kuske C.R."/>
            <person name="Schmutz J."/>
            <person name="Larimer F."/>
            <person name="Land M."/>
            <person name="Hauser L."/>
            <person name="Kyrpides N."/>
            <person name="Mikhailova N."/>
            <person name="Sung Y."/>
            <person name="Fletcher K.E."/>
            <person name="Ritalahti K.M."/>
            <person name="Loeffler F.E."/>
            <person name="Richardson P."/>
        </authorList>
    </citation>
    <scope>NUCLEOTIDE SEQUENCE [LARGE SCALE GENOMIC DNA]</scope>
    <source>
        <strain evidence="3">ATCC BAA-1151 / DSM 17278 / SZ</strain>
    </source>
</reference>
<organism evidence="2 3">
    <name type="scientific">Trichlorobacter lovleyi (strain ATCC BAA-1151 / DSM 17278 / SZ)</name>
    <name type="common">Geobacter lovleyi</name>
    <dbReference type="NCBI Taxonomy" id="398767"/>
    <lineage>
        <taxon>Bacteria</taxon>
        <taxon>Pseudomonadati</taxon>
        <taxon>Thermodesulfobacteriota</taxon>
        <taxon>Desulfuromonadia</taxon>
        <taxon>Geobacterales</taxon>
        <taxon>Geobacteraceae</taxon>
        <taxon>Trichlorobacter</taxon>
    </lineage>
</organism>
<dbReference type="RefSeq" id="WP_012470877.1">
    <property type="nucleotide sequence ID" value="NC_010814.1"/>
</dbReference>
<evidence type="ECO:0000313" key="2">
    <source>
        <dbReference type="EMBL" id="ACD96548.1"/>
    </source>
</evidence>
<sequence length="101" mass="11833">MEEPYLKTYCDIRPQRFQPWCAISKNLCCRLHQCIDTATDRSVLGTLNQSRFEFDFFLDDYSNVLDVNPLAAAKWFNHRPLTARGKWLWADDEMLALVSSL</sequence>
<dbReference type="KEGG" id="glo:Glov_2835"/>
<evidence type="ECO:0000259" key="1">
    <source>
        <dbReference type="Pfam" id="PF22016"/>
    </source>
</evidence>
<proteinExistence type="predicted"/>
<name>B3E7X5_TRIL1</name>
<dbReference type="EMBL" id="CP001089">
    <property type="protein sequence ID" value="ACD96548.1"/>
    <property type="molecule type" value="Genomic_DNA"/>
</dbReference>
<evidence type="ECO:0000313" key="3">
    <source>
        <dbReference type="Proteomes" id="UP000002420"/>
    </source>
</evidence>
<dbReference type="HOGENOM" id="CLU_2287491_0_0_7"/>
<gene>
    <name evidence="2" type="ordered locus">Glov_2835</name>
</gene>
<dbReference type="OrthoDB" id="9801392at2"/>
<dbReference type="Proteomes" id="UP000002420">
    <property type="component" value="Chromosome"/>
</dbReference>
<keyword evidence="3" id="KW-1185">Reference proteome</keyword>
<feature type="domain" description="DUF6933" evidence="1">
    <location>
        <begin position="34"/>
        <end position="92"/>
    </location>
</feature>
<dbReference type="InterPro" id="IPR053864">
    <property type="entry name" value="DUF6933"/>
</dbReference>
<dbReference type="AlphaFoldDB" id="B3E7X5"/>
<accession>B3E7X5</accession>